<protein>
    <submittedName>
        <fullName evidence="1">Uncharacterized protein</fullName>
    </submittedName>
</protein>
<evidence type="ECO:0000313" key="1">
    <source>
        <dbReference type="EMBL" id="GAT58039.1"/>
    </source>
</evidence>
<feature type="non-terminal residue" evidence="1">
    <location>
        <position position="1"/>
    </location>
</feature>
<keyword evidence="2" id="KW-1185">Reference proteome</keyword>
<name>A0ABQ0M427_MYCCL</name>
<organism evidence="1 2">
    <name type="scientific">Mycena chlorophos</name>
    <name type="common">Agaric fungus</name>
    <name type="synonym">Agaricus chlorophos</name>
    <dbReference type="NCBI Taxonomy" id="658473"/>
    <lineage>
        <taxon>Eukaryota</taxon>
        <taxon>Fungi</taxon>
        <taxon>Dikarya</taxon>
        <taxon>Basidiomycota</taxon>
        <taxon>Agaricomycotina</taxon>
        <taxon>Agaricomycetes</taxon>
        <taxon>Agaricomycetidae</taxon>
        <taxon>Agaricales</taxon>
        <taxon>Marasmiineae</taxon>
        <taxon>Mycenaceae</taxon>
        <taxon>Mycena</taxon>
    </lineage>
</organism>
<gene>
    <name evidence="1" type="ORF">MCHLO_14510</name>
</gene>
<reference evidence="1" key="1">
    <citation type="submission" date="2014-09" db="EMBL/GenBank/DDBJ databases">
        <title>Genome sequence of the luminous mushroom Mycena chlorophos for searching fungal bioluminescence genes.</title>
        <authorList>
            <person name="Tanaka Y."/>
            <person name="Kasuga D."/>
            <person name="Oba Y."/>
            <person name="Hase S."/>
            <person name="Sato K."/>
            <person name="Oba Y."/>
            <person name="Sakakibara Y."/>
        </authorList>
    </citation>
    <scope>NUCLEOTIDE SEQUENCE</scope>
</reference>
<dbReference type="EMBL" id="DF849555">
    <property type="protein sequence ID" value="GAT58039.1"/>
    <property type="molecule type" value="Genomic_DNA"/>
</dbReference>
<sequence length="183" mass="20723">LDIVIFGPLKRYWTEEKLAFRREIDQSIKKSNFLVIYARAHQHAVTEANILAAFQKTAARQAAEKKVADTEKQKAAAATEKEQLKEWKEMEAVQKAWNEEVRAEIHHKIGEWKAEKRQLGGKTLDGRSLSSRNTFSLRFLSSCSQKQRRKPGKVAVGMLLDCLILIAARGMSGAAQRTLTTEN</sequence>
<dbReference type="Proteomes" id="UP000815677">
    <property type="component" value="Unassembled WGS sequence"/>
</dbReference>
<evidence type="ECO:0000313" key="2">
    <source>
        <dbReference type="Proteomes" id="UP000815677"/>
    </source>
</evidence>
<accession>A0ABQ0M427</accession>
<proteinExistence type="predicted"/>